<feature type="chain" id="PRO_5028829064" evidence="1">
    <location>
        <begin position="18"/>
        <end position="617"/>
    </location>
</feature>
<evidence type="ECO:0000256" key="1">
    <source>
        <dbReference type="SAM" id="SignalP"/>
    </source>
</evidence>
<dbReference type="EMBL" id="CP053921">
    <property type="protein sequence ID" value="QKG70046.1"/>
    <property type="molecule type" value="Genomic_DNA"/>
</dbReference>
<proteinExistence type="predicted"/>
<protein>
    <submittedName>
        <fullName evidence="2">DUF885 domain-containing protein</fullName>
    </submittedName>
</protein>
<sequence>MRLAYALLLATAPIAVAAPVAAQDHAAHHAEHHAASENNAELRAWFEAKYEEQLQTSPLSLTGLGRKDHYGEIDDFSLEAADRDLAWQKASVEEMERTFDYASLSAADQLSYDIWKYEYERAAEGAKWRDNNYVFTQMQGLHTALPSILISQHGVDTAQDMRDYISRVGQIGRAIGQLVDIAEPRAAAGVRPPYFAYDFVIAEAKKLTSGAPFDDGPDNAVWQDGKSKIAQLVEAGTITAAQGEAMQGELETALKTGYRSGYDRLAAYMTADLPNAPELATGVGSLPNGKEYYAYRLAASTTTDLTPEQVHQIGLNDVKRIHAEMEAIKNKVGFEGGLKAFFAHVKDDPANYFPQGDDGAQMYIDAASAALDNIESKLPDYFGLLPKAPLEVRRVEAFREQPGAAQHYRSGTPDGSRPGIYYAHLADMSAMPKNMLEVIAYHEGLPGHHMQISIAQELTGVPTFQTQVGYGAFAEGWGLYSERLAKEIPGTYTDPYSDFGRLSSELWRAIRLVVDTGLHSKGWTEEQAIAYFTENSPQNAETIRSEVRRYIVWPGQATSYKIGMNKILELRAEAEAELGDKFDIRGFHDAVLGGGSLPLSLLERRVSGWIAETKASH</sequence>
<evidence type="ECO:0000313" key="2">
    <source>
        <dbReference type="EMBL" id="QKG70046.1"/>
    </source>
</evidence>
<dbReference type="PANTHER" id="PTHR33361">
    <property type="entry name" value="GLR0591 PROTEIN"/>
    <property type="match status" value="1"/>
</dbReference>
<accession>A0A7D4B9I1</accession>
<dbReference type="AlphaFoldDB" id="A0A7D4B9I1"/>
<feature type="signal peptide" evidence="1">
    <location>
        <begin position="1"/>
        <end position="17"/>
    </location>
</feature>
<keyword evidence="1" id="KW-0732">Signal</keyword>
<dbReference type="Proteomes" id="UP000504693">
    <property type="component" value="Chromosome"/>
</dbReference>
<dbReference type="Pfam" id="PF05960">
    <property type="entry name" value="DUF885"/>
    <property type="match status" value="1"/>
</dbReference>
<dbReference type="KEGG" id="emv:HQR01_00920"/>
<dbReference type="PANTHER" id="PTHR33361:SF16">
    <property type="entry name" value="DUF885 DOMAIN-CONTAINING PROTEIN"/>
    <property type="match status" value="1"/>
</dbReference>
<reference evidence="2 3" key="1">
    <citation type="submission" date="2020-05" db="EMBL/GenBank/DDBJ databases">
        <title>Erythrobacter mangrovi sp. nov., isolated from rhizosphere soil of mangrove plant (Kandelia candel).</title>
        <authorList>
            <person name="Ye Y.H."/>
        </authorList>
    </citation>
    <scope>NUCLEOTIDE SEQUENCE [LARGE SCALE GENOMIC DNA]</scope>
    <source>
        <strain evidence="2 3">EB310</strain>
    </source>
</reference>
<evidence type="ECO:0000313" key="3">
    <source>
        <dbReference type="Proteomes" id="UP000504693"/>
    </source>
</evidence>
<organism evidence="2 3">
    <name type="scientific">Erythrobacter mangrovi</name>
    <dbReference type="NCBI Taxonomy" id="2739433"/>
    <lineage>
        <taxon>Bacteria</taxon>
        <taxon>Pseudomonadati</taxon>
        <taxon>Pseudomonadota</taxon>
        <taxon>Alphaproteobacteria</taxon>
        <taxon>Sphingomonadales</taxon>
        <taxon>Erythrobacteraceae</taxon>
        <taxon>Erythrobacter/Porphyrobacter group</taxon>
        <taxon>Erythrobacter</taxon>
    </lineage>
</organism>
<keyword evidence="3" id="KW-1185">Reference proteome</keyword>
<dbReference type="InterPro" id="IPR010281">
    <property type="entry name" value="DUF885"/>
</dbReference>
<dbReference type="RefSeq" id="WP_173211932.1">
    <property type="nucleotide sequence ID" value="NZ_CP053921.1"/>
</dbReference>
<name>A0A7D4B9I1_9SPHN</name>
<gene>
    <name evidence="2" type="ORF">HQR01_00920</name>
</gene>